<comment type="caution">
    <text evidence="2">The sequence shown here is derived from an EMBL/GenBank/DDBJ whole genome shotgun (WGS) entry which is preliminary data.</text>
</comment>
<name>A0ABX3DES2_9VIBR</name>
<gene>
    <name evidence="2" type="ORF">BI375_03375</name>
</gene>
<reference evidence="2 3" key="1">
    <citation type="submission" date="2016-09" db="EMBL/GenBank/DDBJ databases">
        <title>Isolation, identification and antibiotic sensitivity analysis of bacterial pathogen from juvenile Hippocampus erectus with tail-rotted disease.</title>
        <authorList>
            <person name="Yang Q."/>
        </authorList>
    </citation>
    <scope>NUCLEOTIDE SEQUENCE [LARGE SCALE GENOMIC DNA]</scope>
    <source>
        <strain evidence="2 3">HM-10</strain>
    </source>
</reference>
<dbReference type="RefSeq" id="WP_071234462.1">
    <property type="nucleotide sequence ID" value="NZ_KV861315.1"/>
</dbReference>
<sequence length="183" mass="21332">MTLFNRLKNVLIKGDYAGRDMVKNVLPKPTQLDHLSKAYKDEVTGEQLTFEFIDELQHYKTKKKKRRDLAQKLSDVGLSEFIEDAEELKELITKLILKYQHYNSAQKIITYLLADVESIFNTEIKPKLHPTISISEVKTLLRACVEIEISEKLGENVLEIYHRQINGMVFYLTGNCHLEWDEC</sequence>
<dbReference type="Proteomes" id="UP000180133">
    <property type="component" value="Unassembled WGS sequence"/>
</dbReference>
<evidence type="ECO:0000259" key="1">
    <source>
        <dbReference type="Pfam" id="PF20285"/>
    </source>
</evidence>
<dbReference type="Pfam" id="PF20285">
    <property type="entry name" value="CTD9"/>
    <property type="match status" value="1"/>
</dbReference>
<protein>
    <recommendedName>
        <fullName evidence="1">ABC-three component systems C-terminal domain-containing protein</fullName>
    </recommendedName>
</protein>
<dbReference type="InterPro" id="IPR046911">
    <property type="entry name" value="ABC-3C_CTD9"/>
</dbReference>
<keyword evidence="3" id="KW-1185">Reference proteome</keyword>
<evidence type="ECO:0000313" key="2">
    <source>
        <dbReference type="EMBL" id="OHY96571.1"/>
    </source>
</evidence>
<proteinExistence type="predicted"/>
<accession>A0ABX3DES2</accession>
<dbReference type="EMBL" id="MKFT01000001">
    <property type="protein sequence ID" value="OHY96571.1"/>
    <property type="molecule type" value="Genomic_DNA"/>
</dbReference>
<evidence type="ECO:0000313" key="3">
    <source>
        <dbReference type="Proteomes" id="UP000180133"/>
    </source>
</evidence>
<organism evidence="2 3">
    <name type="scientific">Vibrio rotiferianus</name>
    <dbReference type="NCBI Taxonomy" id="190895"/>
    <lineage>
        <taxon>Bacteria</taxon>
        <taxon>Pseudomonadati</taxon>
        <taxon>Pseudomonadota</taxon>
        <taxon>Gammaproteobacteria</taxon>
        <taxon>Vibrionales</taxon>
        <taxon>Vibrionaceae</taxon>
        <taxon>Vibrio</taxon>
    </lineage>
</organism>
<feature type="domain" description="ABC-three component systems C-terminal" evidence="1">
    <location>
        <begin position="68"/>
        <end position="180"/>
    </location>
</feature>